<proteinExistence type="predicted"/>
<reference evidence="2" key="1">
    <citation type="submission" date="2021-01" db="EMBL/GenBank/DDBJ databases">
        <title>Caligus Genome Assembly.</title>
        <authorList>
            <person name="Gallardo-Escarate C."/>
        </authorList>
    </citation>
    <scope>NUCLEOTIDE SEQUENCE [LARGE SCALE GENOMIC DNA]</scope>
</reference>
<sequence length="79" mass="8842">VTIGCWGFKPIANCKNTSKEPLKCHFVHLGPRVPPAGTMGYWGFKPSPLVKIRERNPSNAILCTWVHGFRQPQKWGIGV</sequence>
<accession>A0A7T8HFQ0</accession>
<keyword evidence="2" id="KW-1185">Reference proteome</keyword>
<gene>
    <name evidence="1" type="ORF">FKW44_009594</name>
</gene>
<organism evidence="1 2">
    <name type="scientific">Caligus rogercresseyi</name>
    <name type="common">Sea louse</name>
    <dbReference type="NCBI Taxonomy" id="217165"/>
    <lineage>
        <taxon>Eukaryota</taxon>
        <taxon>Metazoa</taxon>
        <taxon>Ecdysozoa</taxon>
        <taxon>Arthropoda</taxon>
        <taxon>Crustacea</taxon>
        <taxon>Multicrustacea</taxon>
        <taxon>Hexanauplia</taxon>
        <taxon>Copepoda</taxon>
        <taxon>Siphonostomatoida</taxon>
        <taxon>Caligidae</taxon>
        <taxon>Caligus</taxon>
    </lineage>
</organism>
<name>A0A7T8HFQ0_CALRO</name>
<feature type="non-terminal residue" evidence="1">
    <location>
        <position position="1"/>
    </location>
</feature>
<protein>
    <submittedName>
        <fullName evidence="1">Uncharacterized protein</fullName>
    </submittedName>
</protein>
<evidence type="ECO:0000313" key="1">
    <source>
        <dbReference type="EMBL" id="QQP49072.1"/>
    </source>
</evidence>
<dbReference type="AlphaFoldDB" id="A0A7T8HFQ0"/>
<evidence type="ECO:0000313" key="2">
    <source>
        <dbReference type="Proteomes" id="UP000595437"/>
    </source>
</evidence>
<dbReference type="EMBL" id="CP045895">
    <property type="protein sequence ID" value="QQP49072.1"/>
    <property type="molecule type" value="Genomic_DNA"/>
</dbReference>
<dbReference type="Proteomes" id="UP000595437">
    <property type="component" value="Chromosome 6"/>
</dbReference>